<dbReference type="InterPro" id="IPR050902">
    <property type="entry name" value="ABC_Transporter_SBP"/>
</dbReference>
<evidence type="ECO:0000313" key="5">
    <source>
        <dbReference type="EMBL" id="QAY59855.1"/>
    </source>
</evidence>
<feature type="coiled-coil region" evidence="2">
    <location>
        <begin position="201"/>
        <end position="228"/>
    </location>
</feature>
<evidence type="ECO:0000259" key="4">
    <source>
        <dbReference type="PROSITE" id="PS50983"/>
    </source>
</evidence>
<keyword evidence="3" id="KW-0732">Signal</keyword>
<dbReference type="RefSeq" id="WP_129388067.1">
    <property type="nucleotide sequence ID" value="NZ_CP035494.1"/>
</dbReference>
<evidence type="ECO:0000256" key="1">
    <source>
        <dbReference type="ARBA" id="ARBA00008814"/>
    </source>
</evidence>
<dbReference type="PROSITE" id="PS50983">
    <property type="entry name" value="FE_B12_PBP"/>
    <property type="match status" value="1"/>
</dbReference>
<protein>
    <submittedName>
        <fullName evidence="5">Hemin ABC transporter substrate-binding protein</fullName>
    </submittedName>
</protein>
<feature type="chain" id="PRO_5038459253" evidence="3">
    <location>
        <begin position="23"/>
        <end position="357"/>
    </location>
</feature>
<dbReference type="AlphaFoldDB" id="A0A4P6ECA2"/>
<evidence type="ECO:0000256" key="3">
    <source>
        <dbReference type="SAM" id="SignalP"/>
    </source>
</evidence>
<evidence type="ECO:0000313" key="6">
    <source>
        <dbReference type="Proteomes" id="UP000293995"/>
    </source>
</evidence>
<dbReference type="InterPro" id="IPR002491">
    <property type="entry name" value="ABC_transptr_periplasmic_BD"/>
</dbReference>
<keyword evidence="6" id="KW-1185">Reference proteome</keyword>
<dbReference type="KEGG" id="mprt:ET475_07535"/>
<feature type="domain" description="Fe/B12 periplasmic-binding" evidence="4">
    <location>
        <begin position="94"/>
        <end position="357"/>
    </location>
</feature>
<gene>
    <name evidence="5" type="ORF">ET475_07535</name>
</gene>
<accession>A0A4P6ECA2</accession>
<comment type="similarity">
    <text evidence="1">Belongs to the bacterial solute-binding protein 8 family.</text>
</comment>
<dbReference type="PANTHER" id="PTHR30535">
    <property type="entry name" value="VITAMIN B12-BINDING PROTEIN"/>
    <property type="match status" value="1"/>
</dbReference>
<sequence>MKRVRVAALLLAAALLATGCAASPAPSATTTDAASPTSTVASDAVDALSLTGPVEAETIPDMQPVITDAAPQLPATVTDADGTKVTVTTADRVIALDLYGTLTDTVIGLGLQDRLVGRAMSDTQKALADLPVVSRDGIDLNVEAVLDLHPDLVLTNITIGSAASYRQLEAAGVTVMRFAQVPHLDGIADAIAQVGATFGVADAAQQLIDHTTAALDDARSQIAQLKAATTRAPRTVVLYVRGTGGIFFIMGSDYGASDLIEALGLEDAAGTNGITSLKPANAEALVTLDPEIILAMTNGIESAGGVDAFLKRPGVSATTAGQNKRLVTAADSQLLSYGPRTPQNLVALAEAIYTAAS</sequence>
<organism evidence="5 6">
    <name type="scientific">Microbacterium protaetiae</name>
    <dbReference type="NCBI Taxonomy" id="2509458"/>
    <lineage>
        <taxon>Bacteria</taxon>
        <taxon>Bacillati</taxon>
        <taxon>Actinomycetota</taxon>
        <taxon>Actinomycetes</taxon>
        <taxon>Micrococcales</taxon>
        <taxon>Microbacteriaceae</taxon>
        <taxon>Microbacterium</taxon>
    </lineage>
</organism>
<dbReference type="Proteomes" id="UP000293995">
    <property type="component" value="Chromosome"/>
</dbReference>
<dbReference type="Gene3D" id="3.40.50.1980">
    <property type="entry name" value="Nitrogenase molybdenum iron protein domain"/>
    <property type="match status" value="2"/>
</dbReference>
<keyword evidence="2" id="KW-0175">Coiled coil</keyword>
<dbReference type="OrthoDB" id="9797736at2"/>
<dbReference type="PANTHER" id="PTHR30535:SF4">
    <property type="entry name" value="HEMIN-BINDING PERIPLASMIC PROTEIN HMUT"/>
    <property type="match status" value="1"/>
</dbReference>
<dbReference type="EMBL" id="CP035494">
    <property type="protein sequence ID" value="QAY59855.1"/>
    <property type="molecule type" value="Genomic_DNA"/>
</dbReference>
<reference evidence="5 6" key="1">
    <citation type="submission" date="2019-01" db="EMBL/GenBank/DDBJ databases">
        <title>Genome sequencing of strain DFW100M-13.</title>
        <authorList>
            <person name="Heo J."/>
            <person name="Kim S.-J."/>
            <person name="Kim J.-S."/>
            <person name="Hong S.-B."/>
            <person name="Kwon S.-W."/>
        </authorList>
    </citation>
    <scope>NUCLEOTIDE SEQUENCE [LARGE SCALE GENOMIC DNA]</scope>
    <source>
        <strain evidence="5 6">DFW100M-13</strain>
    </source>
</reference>
<evidence type="ECO:0000256" key="2">
    <source>
        <dbReference type="SAM" id="Coils"/>
    </source>
</evidence>
<dbReference type="PROSITE" id="PS51257">
    <property type="entry name" value="PROKAR_LIPOPROTEIN"/>
    <property type="match status" value="1"/>
</dbReference>
<proteinExistence type="inferred from homology"/>
<dbReference type="SUPFAM" id="SSF53807">
    <property type="entry name" value="Helical backbone' metal receptor"/>
    <property type="match status" value="1"/>
</dbReference>
<name>A0A4P6ECA2_9MICO</name>
<dbReference type="Pfam" id="PF01497">
    <property type="entry name" value="Peripla_BP_2"/>
    <property type="match status" value="1"/>
</dbReference>
<feature type="signal peptide" evidence="3">
    <location>
        <begin position="1"/>
        <end position="22"/>
    </location>
</feature>